<evidence type="ECO:0000256" key="1">
    <source>
        <dbReference type="SAM" id="MobiDB-lite"/>
    </source>
</evidence>
<dbReference type="EMBL" id="CM000128">
    <property type="protein sequence ID" value="EAY90071.1"/>
    <property type="molecule type" value="Genomic_DNA"/>
</dbReference>
<dbReference type="Gramene" id="BGIOSGA012655-TA">
    <property type="protein sequence ID" value="BGIOSGA012655-PA"/>
    <property type="gene ID" value="BGIOSGA012655"/>
</dbReference>
<feature type="compositionally biased region" description="Acidic residues" evidence="1">
    <location>
        <begin position="1"/>
        <end position="12"/>
    </location>
</feature>
<keyword evidence="3" id="KW-1185">Reference proteome</keyword>
<protein>
    <submittedName>
        <fullName evidence="2">Uncharacterized protein</fullName>
    </submittedName>
</protein>
<organism evidence="2 3">
    <name type="scientific">Oryza sativa subsp. indica</name>
    <name type="common">Rice</name>
    <dbReference type="NCBI Taxonomy" id="39946"/>
    <lineage>
        <taxon>Eukaryota</taxon>
        <taxon>Viridiplantae</taxon>
        <taxon>Streptophyta</taxon>
        <taxon>Embryophyta</taxon>
        <taxon>Tracheophyta</taxon>
        <taxon>Spermatophyta</taxon>
        <taxon>Magnoliopsida</taxon>
        <taxon>Liliopsida</taxon>
        <taxon>Poales</taxon>
        <taxon>Poaceae</taxon>
        <taxon>BOP clade</taxon>
        <taxon>Oryzoideae</taxon>
        <taxon>Oryzeae</taxon>
        <taxon>Oryzinae</taxon>
        <taxon>Oryza</taxon>
        <taxon>Oryza sativa</taxon>
    </lineage>
</organism>
<name>A2XGW1_ORYSI</name>
<feature type="region of interest" description="Disordered" evidence="1">
    <location>
        <begin position="1"/>
        <end position="74"/>
    </location>
</feature>
<sequence length="118" mass="12671">MGVGVEEGEEWGLEQSSLPSEKKSLPDTGNAVTGPGGGDGRHSTGTSSHAAAKYFQAREKARSSNESSPSLTESLTLDEARLKLNSSLYRARAQTSKLTRARLIDSPTYTPTILKYKI</sequence>
<evidence type="ECO:0000313" key="3">
    <source>
        <dbReference type="Proteomes" id="UP000007015"/>
    </source>
</evidence>
<evidence type="ECO:0000313" key="2">
    <source>
        <dbReference type="EMBL" id="EAY90071.1"/>
    </source>
</evidence>
<gene>
    <name evidence="2" type="ORF">OsI_11641</name>
</gene>
<accession>A2XGW1</accession>
<dbReference type="AlphaFoldDB" id="A2XGW1"/>
<feature type="compositionally biased region" description="Low complexity" evidence="1">
    <location>
        <begin position="64"/>
        <end position="74"/>
    </location>
</feature>
<reference evidence="2 3" key="1">
    <citation type="journal article" date="2005" name="PLoS Biol.">
        <title>The genomes of Oryza sativa: a history of duplications.</title>
        <authorList>
            <person name="Yu J."/>
            <person name="Wang J."/>
            <person name="Lin W."/>
            <person name="Li S."/>
            <person name="Li H."/>
            <person name="Zhou J."/>
            <person name="Ni P."/>
            <person name="Dong W."/>
            <person name="Hu S."/>
            <person name="Zeng C."/>
            <person name="Zhang J."/>
            <person name="Zhang Y."/>
            <person name="Li R."/>
            <person name="Xu Z."/>
            <person name="Li S."/>
            <person name="Li X."/>
            <person name="Zheng H."/>
            <person name="Cong L."/>
            <person name="Lin L."/>
            <person name="Yin J."/>
            <person name="Geng J."/>
            <person name="Li G."/>
            <person name="Shi J."/>
            <person name="Liu J."/>
            <person name="Lv H."/>
            <person name="Li J."/>
            <person name="Wang J."/>
            <person name="Deng Y."/>
            <person name="Ran L."/>
            <person name="Shi X."/>
            <person name="Wang X."/>
            <person name="Wu Q."/>
            <person name="Li C."/>
            <person name="Ren X."/>
            <person name="Wang J."/>
            <person name="Wang X."/>
            <person name="Li D."/>
            <person name="Liu D."/>
            <person name="Zhang X."/>
            <person name="Ji Z."/>
            <person name="Zhao W."/>
            <person name="Sun Y."/>
            <person name="Zhang Z."/>
            <person name="Bao J."/>
            <person name="Han Y."/>
            <person name="Dong L."/>
            <person name="Ji J."/>
            <person name="Chen P."/>
            <person name="Wu S."/>
            <person name="Liu J."/>
            <person name="Xiao Y."/>
            <person name="Bu D."/>
            <person name="Tan J."/>
            <person name="Yang L."/>
            <person name="Ye C."/>
            <person name="Zhang J."/>
            <person name="Xu J."/>
            <person name="Zhou Y."/>
            <person name="Yu Y."/>
            <person name="Zhang B."/>
            <person name="Zhuang S."/>
            <person name="Wei H."/>
            <person name="Liu B."/>
            <person name="Lei M."/>
            <person name="Yu H."/>
            <person name="Li Y."/>
            <person name="Xu H."/>
            <person name="Wei S."/>
            <person name="He X."/>
            <person name="Fang L."/>
            <person name="Zhang Z."/>
            <person name="Zhang Y."/>
            <person name="Huang X."/>
            <person name="Su Z."/>
            <person name="Tong W."/>
            <person name="Li J."/>
            <person name="Tong Z."/>
            <person name="Li S."/>
            <person name="Ye J."/>
            <person name="Wang L."/>
            <person name="Fang L."/>
            <person name="Lei T."/>
            <person name="Chen C."/>
            <person name="Chen H."/>
            <person name="Xu Z."/>
            <person name="Li H."/>
            <person name="Huang H."/>
            <person name="Zhang F."/>
            <person name="Xu H."/>
            <person name="Li N."/>
            <person name="Zhao C."/>
            <person name="Li S."/>
            <person name="Dong L."/>
            <person name="Huang Y."/>
            <person name="Li L."/>
            <person name="Xi Y."/>
            <person name="Qi Q."/>
            <person name="Li W."/>
            <person name="Zhang B."/>
            <person name="Hu W."/>
            <person name="Zhang Y."/>
            <person name="Tian X."/>
            <person name="Jiao Y."/>
            <person name="Liang X."/>
            <person name="Jin J."/>
            <person name="Gao L."/>
            <person name="Zheng W."/>
            <person name="Hao B."/>
            <person name="Liu S."/>
            <person name="Wang W."/>
            <person name="Yuan L."/>
            <person name="Cao M."/>
            <person name="McDermott J."/>
            <person name="Samudrala R."/>
            <person name="Wang J."/>
            <person name="Wong G.K."/>
            <person name="Yang H."/>
        </authorList>
    </citation>
    <scope>NUCLEOTIDE SEQUENCE [LARGE SCALE GENOMIC DNA]</scope>
    <source>
        <strain evidence="3">cv. 93-11</strain>
    </source>
</reference>
<proteinExistence type="predicted"/>
<dbReference type="HOGENOM" id="CLU_2076980_0_0_1"/>
<dbReference type="Proteomes" id="UP000007015">
    <property type="component" value="Chromosome 3"/>
</dbReference>